<dbReference type="NCBIfam" id="TIGR01665">
    <property type="entry name" value="put_anti_recept"/>
    <property type="match status" value="1"/>
</dbReference>
<dbReference type="InterPro" id="IPR013783">
    <property type="entry name" value="Ig-like_fold"/>
</dbReference>
<gene>
    <name evidence="2" type="ORF">J2S25_002447</name>
</gene>
<evidence type="ECO:0000313" key="2">
    <source>
        <dbReference type="EMBL" id="MDQ0414240.1"/>
    </source>
</evidence>
<dbReference type="InterPro" id="IPR007119">
    <property type="entry name" value="Phage_tail_spike_N"/>
</dbReference>
<dbReference type="InterPro" id="IPR018247">
    <property type="entry name" value="EF_Hand_1_Ca_BS"/>
</dbReference>
<evidence type="ECO:0000259" key="1">
    <source>
        <dbReference type="Pfam" id="PF06605"/>
    </source>
</evidence>
<dbReference type="Gene3D" id="2.160.10.20">
    <property type="entry name" value="Insect antifreeze protein"/>
    <property type="match status" value="1"/>
</dbReference>
<dbReference type="Proteomes" id="UP001242313">
    <property type="component" value="Unassembled WGS sequence"/>
</dbReference>
<dbReference type="InterPro" id="IPR010572">
    <property type="entry name" value="Tail_dom"/>
</dbReference>
<reference evidence="2 3" key="1">
    <citation type="submission" date="2023-07" db="EMBL/GenBank/DDBJ databases">
        <title>Genomic Encyclopedia of Type Strains, Phase IV (KMG-IV): sequencing the most valuable type-strain genomes for metagenomic binning, comparative biology and taxonomic classification.</title>
        <authorList>
            <person name="Goeker M."/>
        </authorList>
    </citation>
    <scope>NUCLEOTIDE SEQUENCE [LARGE SCALE GENOMIC DNA]</scope>
    <source>
        <strain evidence="2 3">DSM 19598</strain>
    </source>
</reference>
<dbReference type="Pfam" id="PF06605">
    <property type="entry name" value="Prophage_tail"/>
    <property type="match status" value="1"/>
</dbReference>
<proteinExistence type="predicted"/>
<dbReference type="InterPro" id="IPR003961">
    <property type="entry name" value="FN3_dom"/>
</dbReference>
<dbReference type="SUPFAM" id="SSF49265">
    <property type="entry name" value="Fibronectin type III"/>
    <property type="match status" value="1"/>
</dbReference>
<dbReference type="EMBL" id="JAUSUN010000013">
    <property type="protein sequence ID" value="MDQ0414240.1"/>
    <property type="molecule type" value="Genomic_DNA"/>
</dbReference>
<dbReference type="CDD" id="cd00063">
    <property type="entry name" value="FN3"/>
    <property type="match status" value="1"/>
</dbReference>
<name>A0ABU0FWN0_9BACI</name>
<dbReference type="Gene3D" id="2.60.40.10">
    <property type="entry name" value="Immunoglobulins"/>
    <property type="match status" value="1"/>
</dbReference>
<comment type="caution">
    <text evidence="2">The sequence shown here is derived from an EMBL/GenBank/DDBJ whole genome shotgun (WGS) entry which is preliminary data.</text>
</comment>
<sequence>MSELLIFDQYDNLLAILSNDAEEACPFWDAPFKELLNKGSEFQATVPANHEDAQHIMVENQIAFTDKDGAFRLFIIREIEQSNGANGPEITAICEPAMLELNDEIIEDVRPYNTSINDALTNALVGTRWLVGQTADFGINSTNFYYITATEAITKIINTWGGELRDRVEVTDNKITGRYIDILPRRGADTGKIWDIDKDIINITHKIQSYPKTALYGMGSSTETDAGGFSRKITFADVVWSVANGDPTDKPSGKEWVGDQEALALYGRKNTDGTYRHRIGIYENGQQEDAAKLLQETWESLQKQKYPLENYEMDVFLLEEISGYEHEKVRLGDTSIAIDRSFSNPIEIEARVIVFEYDVADPDNTGTVELGDYIDLYTDDNRLDAIESRLNDKSGIWDKVELPVTDDDIENIIPDAPTNVTATGLFQNIMLEWDFNKALYIANYEVYASQILGFTPDISNLVWKGKTSAYTHKVGTNQQWYFRVRAVNTHGLSGPFSIEVNANTAHIITDDILFGAVNADKLADLAVTAGKLADSSVTAAKIANLAVGNAAIANAAITNAKIANLAVGTAQIQDLAITTAKIGNLAVDNAKIADLSVTNAKIADLAVTNAKIDSLDGNKITAYTITADKLYVNSLDAISANLGTVIAGTITSNTTIDVGTNMSIGQKLILKYNSSVQSQIVFPDSFGAETWRIYKDPNSEDLVISGWTLRFNIASYFFIGGFDEAYYYKAATGNYDGGWHTGRGEQGFCGIGAIAGSSTTGAVAGTGVNFKMRKNYTPSSVSLSTSSSTASGLVTDIRTDGFWLYVEGNGTSTAYRYWRGYYLA</sequence>
<accession>A0ABU0FWN0</accession>
<dbReference type="PROSITE" id="PS00018">
    <property type="entry name" value="EF_HAND_1"/>
    <property type="match status" value="1"/>
</dbReference>
<feature type="domain" description="Tail spike" evidence="1">
    <location>
        <begin position="100"/>
        <end position="371"/>
    </location>
</feature>
<evidence type="ECO:0000313" key="3">
    <source>
        <dbReference type="Proteomes" id="UP001242313"/>
    </source>
</evidence>
<organism evidence="2 3">
    <name type="scientific">Mesobacillus stamsii</name>
    <dbReference type="NCBI Taxonomy" id="225347"/>
    <lineage>
        <taxon>Bacteria</taxon>
        <taxon>Bacillati</taxon>
        <taxon>Bacillota</taxon>
        <taxon>Bacilli</taxon>
        <taxon>Bacillales</taxon>
        <taxon>Bacillaceae</taxon>
        <taxon>Mesobacillus</taxon>
    </lineage>
</organism>
<protein>
    <submittedName>
        <fullName evidence="2">Phage minor structural protein</fullName>
    </submittedName>
</protein>
<keyword evidence="3" id="KW-1185">Reference proteome</keyword>
<dbReference type="InterPro" id="IPR036116">
    <property type="entry name" value="FN3_sf"/>
</dbReference>
<dbReference type="RefSeq" id="WP_307192021.1">
    <property type="nucleotide sequence ID" value="NZ_JAUSUN010000013.1"/>
</dbReference>